<feature type="compositionally biased region" description="Low complexity" evidence="1">
    <location>
        <begin position="43"/>
        <end position="58"/>
    </location>
</feature>
<feature type="chain" id="PRO_5047182391" evidence="2">
    <location>
        <begin position="25"/>
        <end position="101"/>
    </location>
</feature>
<proteinExistence type="predicted"/>
<dbReference type="RefSeq" id="WP_348864375.1">
    <property type="nucleotide sequence ID" value="NZ_JBEAAL010000025.1"/>
</dbReference>
<evidence type="ECO:0000256" key="2">
    <source>
        <dbReference type="SAM" id="SignalP"/>
    </source>
</evidence>
<evidence type="ECO:0000313" key="4">
    <source>
        <dbReference type="Proteomes" id="UP001496627"/>
    </source>
</evidence>
<name>A0ABV0MB29_9HYPH</name>
<gene>
    <name evidence="3" type="ORF">ABK249_25345</name>
</gene>
<dbReference type="EMBL" id="JBEAAL010000025">
    <property type="protein sequence ID" value="MEQ1408260.1"/>
    <property type="molecule type" value="Genomic_DNA"/>
</dbReference>
<protein>
    <submittedName>
        <fullName evidence="3">Uncharacterized protein</fullName>
    </submittedName>
</protein>
<feature type="compositionally biased region" description="Low complexity" evidence="1">
    <location>
        <begin position="72"/>
        <end position="91"/>
    </location>
</feature>
<evidence type="ECO:0000256" key="1">
    <source>
        <dbReference type="SAM" id="MobiDB-lite"/>
    </source>
</evidence>
<evidence type="ECO:0000313" key="3">
    <source>
        <dbReference type="EMBL" id="MEQ1408260.1"/>
    </source>
</evidence>
<keyword evidence="2" id="KW-0732">Signal</keyword>
<keyword evidence="4" id="KW-1185">Reference proteome</keyword>
<feature type="compositionally biased region" description="Polar residues" evidence="1">
    <location>
        <begin position="92"/>
        <end position="101"/>
    </location>
</feature>
<dbReference type="Proteomes" id="UP001496627">
    <property type="component" value="Unassembled WGS sequence"/>
</dbReference>
<organism evidence="3 4">
    <name type="scientific">Neorhizobium phenanthreniclasticum</name>
    <dbReference type="NCBI Taxonomy" id="3157917"/>
    <lineage>
        <taxon>Bacteria</taxon>
        <taxon>Pseudomonadati</taxon>
        <taxon>Pseudomonadota</taxon>
        <taxon>Alphaproteobacteria</taxon>
        <taxon>Hyphomicrobiales</taxon>
        <taxon>Rhizobiaceae</taxon>
        <taxon>Rhizobium/Agrobacterium group</taxon>
        <taxon>Neorhizobium</taxon>
    </lineage>
</organism>
<feature type="region of interest" description="Disordered" evidence="1">
    <location>
        <begin position="26"/>
        <end position="101"/>
    </location>
</feature>
<sequence>MTKTLAAGLLAGTFALLSVGQANAWTRDGSVSGPRGTSSVHASGSCTSDSCSRSITRTGPYGYSMSRSGSASCNGGTCTGSRTTTGPRGNTVTRSGSFHRY</sequence>
<accession>A0ABV0MB29</accession>
<reference evidence="3 4" key="1">
    <citation type="submission" date="2024-05" db="EMBL/GenBank/DDBJ databases">
        <title>Neorhizobium sp. Rsf11, a plant growth promoting and heavy metal resistant PAH-degrader.</title>
        <authorList>
            <person name="Golubev S.N."/>
            <person name="Muratova A.Y."/>
            <person name="Markelova M.I."/>
        </authorList>
    </citation>
    <scope>NUCLEOTIDE SEQUENCE [LARGE SCALE GENOMIC DNA]</scope>
    <source>
        <strain evidence="3 4">Rsf11</strain>
    </source>
</reference>
<comment type="caution">
    <text evidence="3">The sequence shown here is derived from an EMBL/GenBank/DDBJ whole genome shotgun (WGS) entry which is preliminary data.</text>
</comment>
<feature type="signal peptide" evidence="2">
    <location>
        <begin position="1"/>
        <end position="24"/>
    </location>
</feature>